<dbReference type="Proteomes" id="UP001500936">
    <property type="component" value="Unassembled WGS sequence"/>
</dbReference>
<keyword evidence="4 7" id="KW-0812">Transmembrane</keyword>
<evidence type="ECO:0000256" key="5">
    <source>
        <dbReference type="ARBA" id="ARBA00022989"/>
    </source>
</evidence>
<evidence type="ECO:0000313" key="8">
    <source>
        <dbReference type="EMBL" id="GAA4396488.1"/>
    </source>
</evidence>
<keyword evidence="5 7" id="KW-1133">Transmembrane helix</keyword>
<dbReference type="EMBL" id="BAABHB010000001">
    <property type="protein sequence ID" value="GAA4396488.1"/>
    <property type="molecule type" value="Genomic_DNA"/>
</dbReference>
<protein>
    <recommendedName>
        <fullName evidence="10">GlsB/YeaQ/YmgE family stress response membrane protein</fullName>
    </recommendedName>
</protein>
<organism evidence="8 9">
    <name type="scientific">Nibrella viscosa</name>
    <dbReference type="NCBI Taxonomy" id="1084524"/>
    <lineage>
        <taxon>Bacteria</taxon>
        <taxon>Pseudomonadati</taxon>
        <taxon>Bacteroidota</taxon>
        <taxon>Cytophagia</taxon>
        <taxon>Cytophagales</taxon>
        <taxon>Spirosomataceae</taxon>
        <taxon>Nibrella</taxon>
    </lineage>
</organism>
<keyword evidence="6 7" id="KW-0472">Membrane</keyword>
<keyword evidence="9" id="KW-1185">Reference proteome</keyword>
<feature type="transmembrane region" description="Helical" evidence="7">
    <location>
        <begin position="55"/>
        <end position="76"/>
    </location>
</feature>
<dbReference type="PANTHER" id="PTHR33884">
    <property type="entry name" value="UPF0410 PROTEIN YMGE"/>
    <property type="match status" value="1"/>
</dbReference>
<evidence type="ECO:0000256" key="2">
    <source>
        <dbReference type="ARBA" id="ARBA00011006"/>
    </source>
</evidence>
<name>A0ABP8JUX1_9BACT</name>
<evidence type="ECO:0000256" key="6">
    <source>
        <dbReference type="ARBA" id="ARBA00023136"/>
    </source>
</evidence>
<feature type="transmembrane region" description="Helical" evidence="7">
    <location>
        <begin position="88"/>
        <end position="105"/>
    </location>
</feature>
<evidence type="ECO:0008006" key="10">
    <source>
        <dbReference type="Google" id="ProtNLM"/>
    </source>
</evidence>
<comment type="caution">
    <text evidence="8">The sequence shown here is derived from an EMBL/GenBank/DDBJ whole genome shotgun (WGS) entry which is preliminary data.</text>
</comment>
<accession>A0ABP8JUX1</accession>
<evidence type="ECO:0000256" key="1">
    <source>
        <dbReference type="ARBA" id="ARBA00004651"/>
    </source>
</evidence>
<feature type="transmembrane region" description="Helical" evidence="7">
    <location>
        <begin position="30"/>
        <end position="48"/>
    </location>
</feature>
<proteinExistence type="inferred from homology"/>
<keyword evidence="3" id="KW-1003">Cell membrane</keyword>
<dbReference type="PANTHER" id="PTHR33884:SF3">
    <property type="entry name" value="UPF0410 PROTEIN YMGE"/>
    <property type="match status" value="1"/>
</dbReference>
<reference evidence="9" key="1">
    <citation type="journal article" date="2019" name="Int. J. Syst. Evol. Microbiol.">
        <title>The Global Catalogue of Microorganisms (GCM) 10K type strain sequencing project: providing services to taxonomists for standard genome sequencing and annotation.</title>
        <authorList>
            <consortium name="The Broad Institute Genomics Platform"/>
            <consortium name="The Broad Institute Genome Sequencing Center for Infectious Disease"/>
            <person name="Wu L."/>
            <person name="Ma J."/>
        </authorList>
    </citation>
    <scope>NUCLEOTIDE SEQUENCE [LARGE SCALE GENOMIC DNA]</scope>
    <source>
        <strain evidence="9">JCM 17925</strain>
    </source>
</reference>
<evidence type="ECO:0000256" key="3">
    <source>
        <dbReference type="ARBA" id="ARBA00022475"/>
    </source>
</evidence>
<gene>
    <name evidence="8" type="ORF">GCM10023187_04670</name>
</gene>
<evidence type="ECO:0000313" key="9">
    <source>
        <dbReference type="Proteomes" id="UP001500936"/>
    </source>
</evidence>
<dbReference type="InterPro" id="IPR007341">
    <property type="entry name" value="Transgly_assoc"/>
</dbReference>
<dbReference type="Pfam" id="PF04226">
    <property type="entry name" value="Transgly_assoc"/>
    <property type="match status" value="1"/>
</dbReference>
<comment type="similarity">
    <text evidence="2">Belongs to the UPF0410 family.</text>
</comment>
<evidence type="ECO:0000256" key="4">
    <source>
        <dbReference type="ARBA" id="ARBA00022692"/>
    </source>
</evidence>
<sequence length="112" mass="11905">MSVSSDQVKQNQSVLVMYAITQLLKNVMEILVTILVGAIAGWLADLVFKRFSLSLFMEIILGIVGAFVGGWIFGNAFDTGAGGILDRILTAFVGACIVLGIAALIKGSRRTV</sequence>
<comment type="subcellular location">
    <subcellularLocation>
        <location evidence="1">Cell membrane</location>
        <topology evidence="1">Multi-pass membrane protein</topology>
    </subcellularLocation>
</comment>
<evidence type="ECO:0000256" key="7">
    <source>
        <dbReference type="SAM" id="Phobius"/>
    </source>
</evidence>